<dbReference type="Gene3D" id="3.30.300.30">
    <property type="match status" value="1"/>
</dbReference>
<dbReference type="RefSeq" id="WP_345727017.1">
    <property type="nucleotide sequence ID" value="NZ_BAAAYN010000006.1"/>
</dbReference>
<dbReference type="InterPro" id="IPR045851">
    <property type="entry name" value="AMP-bd_C_sf"/>
</dbReference>
<sequence length="513" mass="54637">MTTVDTAAFPFAGQDVPWLLAGWAERQPDKTFLIWAPHSGPGRSWTYAQFWADVRSIAAGLARRGVRAGDKVLLHADNCPEGVLSWYACATLGAVTVTTNTRSAPDEISYFTAKTGCVAAITQPEYAAQVAAAAPDLKWMAVIGDATFDALHGDGAALPAREPDPLAPVGILFTSGTTSRPKAVVHTHANALWAGRVAPAALRMTAADTYLVYLPFFHVNAQSWSIWTTLGVGGTVVLQPKFSTSRFWDVVTAHRVTHISLIPFVLNAILGQAAPAHTLKVGVFGAVIPELDAALGFSVLPAFGMTETITPAITAGPGLPPASRSMGRPTPGYEALIVDPDTGEICADGRPGELRIRGTRGVQLFAEYYDDPAATAKGFADDGWFRTGDIVRLGETGDLVYCERDSDLLKVGGENVSAREVEDVCRQVPGVADVAVVGGPHPMLDEVPVAFVLVRPDADLGALEAAVIERCRESLADFKVPRAVHVVDEFPRATLDKVAKNKLREQARQLAAQ</sequence>
<evidence type="ECO:0000259" key="3">
    <source>
        <dbReference type="Pfam" id="PF00501"/>
    </source>
</evidence>
<comment type="similarity">
    <text evidence="1">Belongs to the ATP-dependent AMP-binding enzyme family.</text>
</comment>
<dbReference type="SUPFAM" id="SSF56801">
    <property type="entry name" value="Acetyl-CoA synthetase-like"/>
    <property type="match status" value="1"/>
</dbReference>
<proteinExistence type="inferred from homology"/>
<dbReference type="EMBL" id="BAAAYN010000006">
    <property type="protein sequence ID" value="GAA3384133.1"/>
    <property type="molecule type" value="Genomic_DNA"/>
</dbReference>
<dbReference type="PANTHER" id="PTHR43201:SF5">
    <property type="entry name" value="MEDIUM-CHAIN ACYL-COA LIGASE ACSF2, MITOCHONDRIAL"/>
    <property type="match status" value="1"/>
</dbReference>
<evidence type="ECO:0000256" key="2">
    <source>
        <dbReference type="ARBA" id="ARBA00022598"/>
    </source>
</evidence>
<feature type="domain" description="AMP-dependent synthetase/ligase" evidence="3">
    <location>
        <begin position="23"/>
        <end position="369"/>
    </location>
</feature>
<dbReference type="Pfam" id="PF00501">
    <property type="entry name" value="AMP-binding"/>
    <property type="match status" value="1"/>
</dbReference>
<keyword evidence="6" id="KW-1185">Reference proteome</keyword>
<organism evidence="5 6">
    <name type="scientific">Cryptosporangium minutisporangium</name>
    <dbReference type="NCBI Taxonomy" id="113569"/>
    <lineage>
        <taxon>Bacteria</taxon>
        <taxon>Bacillati</taxon>
        <taxon>Actinomycetota</taxon>
        <taxon>Actinomycetes</taxon>
        <taxon>Cryptosporangiales</taxon>
        <taxon>Cryptosporangiaceae</taxon>
        <taxon>Cryptosporangium</taxon>
    </lineage>
</organism>
<dbReference type="InterPro" id="IPR042099">
    <property type="entry name" value="ANL_N_sf"/>
</dbReference>
<dbReference type="InterPro" id="IPR020845">
    <property type="entry name" value="AMP-binding_CS"/>
</dbReference>
<name>A0ABP6ST34_9ACTN</name>
<accession>A0ABP6ST34</accession>
<dbReference type="InterPro" id="IPR000873">
    <property type="entry name" value="AMP-dep_synth/lig_dom"/>
</dbReference>
<feature type="domain" description="AMP-binding enzyme C-terminal" evidence="4">
    <location>
        <begin position="420"/>
        <end position="493"/>
    </location>
</feature>
<dbReference type="Proteomes" id="UP001501676">
    <property type="component" value="Unassembled WGS sequence"/>
</dbReference>
<evidence type="ECO:0000259" key="4">
    <source>
        <dbReference type="Pfam" id="PF13193"/>
    </source>
</evidence>
<dbReference type="InterPro" id="IPR025110">
    <property type="entry name" value="AMP-bd_C"/>
</dbReference>
<dbReference type="PROSITE" id="PS00455">
    <property type="entry name" value="AMP_BINDING"/>
    <property type="match status" value="1"/>
</dbReference>
<dbReference type="PANTHER" id="PTHR43201">
    <property type="entry name" value="ACYL-COA SYNTHETASE"/>
    <property type="match status" value="1"/>
</dbReference>
<protein>
    <submittedName>
        <fullName evidence="5">ATP-dependent acyl-CoA ligase</fullName>
    </submittedName>
</protein>
<dbReference type="Gene3D" id="3.40.50.12780">
    <property type="entry name" value="N-terminal domain of ligase-like"/>
    <property type="match status" value="1"/>
</dbReference>
<dbReference type="GO" id="GO:0016874">
    <property type="term" value="F:ligase activity"/>
    <property type="evidence" value="ECO:0007669"/>
    <property type="project" value="UniProtKB-KW"/>
</dbReference>
<evidence type="ECO:0000256" key="1">
    <source>
        <dbReference type="ARBA" id="ARBA00006432"/>
    </source>
</evidence>
<comment type="caution">
    <text evidence="5">The sequence shown here is derived from an EMBL/GenBank/DDBJ whole genome shotgun (WGS) entry which is preliminary data.</text>
</comment>
<reference evidence="6" key="1">
    <citation type="journal article" date="2019" name="Int. J. Syst. Evol. Microbiol.">
        <title>The Global Catalogue of Microorganisms (GCM) 10K type strain sequencing project: providing services to taxonomists for standard genome sequencing and annotation.</title>
        <authorList>
            <consortium name="The Broad Institute Genomics Platform"/>
            <consortium name="The Broad Institute Genome Sequencing Center for Infectious Disease"/>
            <person name="Wu L."/>
            <person name="Ma J."/>
        </authorList>
    </citation>
    <scope>NUCLEOTIDE SEQUENCE [LARGE SCALE GENOMIC DNA]</scope>
    <source>
        <strain evidence="6">JCM 9458</strain>
    </source>
</reference>
<evidence type="ECO:0000313" key="5">
    <source>
        <dbReference type="EMBL" id="GAA3384133.1"/>
    </source>
</evidence>
<keyword evidence="2 5" id="KW-0436">Ligase</keyword>
<dbReference type="Pfam" id="PF13193">
    <property type="entry name" value="AMP-binding_C"/>
    <property type="match status" value="1"/>
</dbReference>
<evidence type="ECO:0000313" key="6">
    <source>
        <dbReference type="Proteomes" id="UP001501676"/>
    </source>
</evidence>
<gene>
    <name evidence="5" type="ORF">GCM10020369_12700</name>
</gene>